<evidence type="ECO:0000313" key="2">
    <source>
        <dbReference type="Proteomes" id="UP001163321"/>
    </source>
</evidence>
<protein>
    <submittedName>
        <fullName evidence="1">Uncharacterized protein</fullName>
    </submittedName>
</protein>
<organism evidence="1 2">
    <name type="scientific">Peronosclerospora sorghi</name>
    <dbReference type="NCBI Taxonomy" id="230839"/>
    <lineage>
        <taxon>Eukaryota</taxon>
        <taxon>Sar</taxon>
        <taxon>Stramenopiles</taxon>
        <taxon>Oomycota</taxon>
        <taxon>Peronosporomycetes</taxon>
        <taxon>Peronosporales</taxon>
        <taxon>Peronosporaceae</taxon>
        <taxon>Peronosclerospora</taxon>
    </lineage>
</organism>
<reference evidence="1 2" key="1">
    <citation type="journal article" date="2022" name="bioRxiv">
        <title>The genome of the oomycete Peronosclerospora sorghi, a cosmopolitan pathogen of maize and sorghum, is inflated with dispersed pseudogenes.</title>
        <authorList>
            <person name="Fletcher K."/>
            <person name="Martin F."/>
            <person name="Isakeit T."/>
            <person name="Cavanaugh K."/>
            <person name="Magill C."/>
            <person name="Michelmore R."/>
        </authorList>
    </citation>
    <scope>NUCLEOTIDE SEQUENCE [LARGE SCALE GENOMIC DNA]</scope>
    <source>
        <strain evidence="1">P6</strain>
    </source>
</reference>
<name>A0ACC0WVG7_9STRA</name>
<accession>A0ACC0WVG7</accession>
<gene>
    <name evidence="1" type="ORF">PsorP6_000891</name>
</gene>
<sequence length="222" mass="25405">MYECVYASVTKPCVRYSNCNMVRVSDVETFTNALWGSLRSFELSPYRGISSFTDSLSLPYLQVIILDKTIINDDGLRAIAHVAPSLKYFPLQECLMIYYDGLAAIASLGYPEGCTDFELVDLMYRAARGSDGTPITYASIQTLETRCPKLRLVRVDSYRSVSRKIRQKYYERVLRMGSGDPVCKLELLFSEKKRREMVKQKTIDSDSDEKCEDYQDEADYAM</sequence>
<dbReference type="Proteomes" id="UP001163321">
    <property type="component" value="Chromosome 1"/>
</dbReference>
<evidence type="ECO:0000313" key="1">
    <source>
        <dbReference type="EMBL" id="KAI9922577.1"/>
    </source>
</evidence>
<keyword evidence="2" id="KW-1185">Reference proteome</keyword>
<dbReference type="EMBL" id="CM047580">
    <property type="protein sequence ID" value="KAI9922577.1"/>
    <property type="molecule type" value="Genomic_DNA"/>
</dbReference>
<proteinExistence type="predicted"/>
<comment type="caution">
    <text evidence="1">The sequence shown here is derived from an EMBL/GenBank/DDBJ whole genome shotgun (WGS) entry which is preliminary data.</text>
</comment>